<keyword evidence="5 11" id="KW-0472">Membrane</keyword>
<evidence type="ECO:0000256" key="11">
    <source>
        <dbReference type="SAM" id="Phobius"/>
    </source>
</evidence>
<keyword evidence="3" id="KW-0597">Phosphoprotein</keyword>
<dbReference type="PROSITE" id="PS50835">
    <property type="entry name" value="IG_LIKE"/>
    <property type="match status" value="1"/>
</dbReference>
<sequence length="989" mass="110864">MAAAPANPRTGSPRAQLPPCYYEGYLEKRGAKEKVARRLWTCLCGNTLYFFNNPKDTSYVEKLDLSGFVSLIDDPSRDRNLEAARLNLRMKDGEIKLTAPNLEARELWKGFLYSVVDLAVPTTLTLLPGQLHMLKEVVEKEKMRRKARSSSRAPSSPLSLPLVGEIPACFRPVSRIEAEVLLERHPDCGNMLLRPGRDGSSLAVTTRQDLNGSVFRHYRVTQKQQGGYIIDVENPIPCPTLHDVINALVEKTAGTLQPFILEEPYEENITFVSSNDENGERTLHCAPTGPLSRAPSLPPKQGNRGRLFHEEGIWNYTTMLLREDLNVLILGAREAIFALDLDDITVKKAMVKWQVTNKEQKECSNKGKDATNDCKNYIRVLHKRNDDKMYVCGTKAFTPTCDYMSYAGNLTLEDKQEDGKGKCPFDPSQRYTSEMVDGVLYSATSLNFRGSEPVMMRSSEESIRTEFSSTWLNEPNFIHMAHIREGESNPEGDDDKIYLFFSEAAVEYDSYTKVDVSRVARVCKGDLGGLRTLQRKWTSFQKARLNCPVPNNNLPLLVQDVFHLCPGDWTTCMFYAVFTPQLDSSQYSAVCAYKIDDIKTVFSKGKFKAPVPVETSFVKWVMYSGDVPNPRPGACIDNHAREMGFSKSLELPDKTLQFIKDKPLMDQAVEASGGKPLLFKKGAAFTRIVVATATALDETTHQRCYVKLCVMSSKQQLYVGSDVGVVQLLINECGRYHTCVDCVLARDPYCGWDLNVGQCSTINSTHTTRTVIQRLSNGDASQCPKIVNSKSVSMSFFHGNTVKLECQPYSNLAQVQWQLNGEPISASNTFQILSDSLMIVNASADAGGHYTCSSVERLFKTQHIAYDLKMWSASGTTALFQVKEKENTLVAVVVVLSLILAMLVIWNVYRGHLPLPFCHRRVQHTREESRNMNQPPEHKLASPTVNLNSNNNHMNDQRFSSSRETDRLSTTVGSSGQISLKYIDDESEI</sequence>
<dbReference type="PROSITE" id="PS51004">
    <property type="entry name" value="SEMA"/>
    <property type="match status" value="1"/>
</dbReference>
<accession>A0A498LTH5</accession>
<dbReference type="InterPro" id="IPR015943">
    <property type="entry name" value="WD40/YVTN_repeat-like_dom_sf"/>
</dbReference>
<protein>
    <submittedName>
        <fullName evidence="16">Semaphorin-4E-like protein</fullName>
    </submittedName>
</protein>
<dbReference type="InterPro" id="IPR027231">
    <property type="entry name" value="Semaphorin"/>
</dbReference>
<dbReference type="PROSITE" id="PS50001">
    <property type="entry name" value="SH2"/>
    <property type="match status" value="1"/>
</dbReference>
<dbReference type="Gene3D" id="2.60.40.10">
    <property type="entry name" value="Immunoglobulins"/>
    <property type="match status" value="1"/>
</dbReference>
<dbReference type="Pfam" id="PF01403">
    <property type="entry name" value="Sema"/>
    <property type="match status" value="1"/>
</dbReference>
<dbReference type="InterPro" id="IPR036860">
    <property type="entry name" value="SH2_dom_sf"/>
</dbReference>
<dbReference type="InterPro" id="IPR000980">
    <property type="entry name" value="SH2"/>
</dbReference>
<dbReference type="EMBL" id="QBIY01012805">
    <property type="protein sequence ID" value="RXN16197.1"/>
    <property type="molecule type" value="Genomic_DNA"/>
</dbReference>
<dbReference type="SUPFAM" id="SSF50729">
    <property type="entry name" value="PH domain-like"/>
    <property type="match status" value="1"/>
</dbReference>
<feature type="domain" description="PH" evidence="13">
    <location>
        <begin position="19"/>
        <end position="117"/>
    </location>
</feature>
<evidence type="ECO:0000256" key="8">
    <source>
        <dbReference type="PROSITE-ProRule" id="PRU00191"/>
    </source>
</evidence>
<dbReference type="GO" id="GO:0007411">
    <property type="term" value="P:axon guidance"/>
    <property type="evidence" value="ECO:0007669"/>
    <property type="project" value="TreeGrafter"/>
</dbReference>
<dbReference type="GO" id="GO:0030335">
    <property type="term" value="P:positive regulation of cell migration"/>
    <property type="evidence" value="ECO:0007669"/>
    <property type="project" value="TreeGrafter"/>
</dbReference>
<dbReference type="PANTHER" id="PTHR11036">
    <property type="entry name" value="SEMAPHORIN"/>
    <property type="match status" value="1"/>
</dbReference>
<gene>
    <name evidence="17" type="ORF">ROHU_037071</name>
    <name evidence="16" type="ORF">ROHU_037354</name>
</gene>
<dbReference type="PANTHER" id="PTHR11036:SF135">
    <property type="entry name" value="SEMAPHORIN 4D ISOFORM X1-RELATED"/>
    <property type="match status" value="1"/>
</dbReference>
<evidence type="ECO:0000256" key="7">
    <source>
        <dbReference type="ARBA" id="ARBA00023180"/>
    </source>
</evidence>
<proteinExistence type="inferred from homology"/>
<evidence type="ECO:0000313" key="16">
    <source>
        <dbReference type="EMBL" id="RXN10426.1"/>
    </source>
</evidence>
<dbReference type="STRING" id="84645.A0A498LTH5"/>
<dbReference type="FunFam" id="2.130.10.10:FF:001703">
    <property type="entry name" value="Semaphorin 4e"/>
    <property type="match status" value="1"/>
</dbReference>
<dbReference type="InterPro" id="IPR013098">
    <property type="entry name" value="Ig_I-set"/>
</dbReference>
<dbReference type="GO" id="GO:0043931">
    <property type="term" value="P:ossification involved in bone maturation"/>
    <property type="evidence" value="ECO:0007669"/>
    <property type="project" value="TreeGrafter"/>
</dbReference>
<evidence type="ECO:0000256" key="9">
    <source>
        <dbReference type="PROSITE-ProRule" id="PRU00352"/>
    </source>
</evidence>
<dbReference type="GO" id="GO:0071526">
    <property type="term" value="P:semaphorin-plexin signaling pathway"/>
    <property type="evidence" value="ECO:0007669"/>
    <property type="project" value="TreeGrafter"/>
</dbReference>
<keyword evidence="4 8" id="KW-0727">SH2 domain</keyword>
<feature type="compositionally biased region" description="Basic and acidic residues" evidence="10">
    <location>
        <begin position="926"/>
        <end position="940"/>
    </location>
</feature>
<dbReference type="GO" id="GO:0001755">
    <property type="term" value="P:neural crest cell migration"/>
    <property type="evidence" value="ECO:0007669"/>
    <property type="project" value="TreeGrafter"/>
</dbReference>
<dbReference type="InterPro" id="IPR036179">
    <property type="entry name" value="Ig-like_dom_sf"/>
</dbReference>
<dbReference type="PROSITE" id="PS50003">
    <property type="entry name" value="PH_DOMAIN"/>
    <property type="match status" value="1"/>
</dbReference>
<name>A0A498LTH5_LABRO</name>
<evidence type="ECO:0000256" key="1">
    <source>
        <dbReference type="ARBA" id="ARBA00004370"/>
    </source>
</evidence>
<feature type="transmembrane region" description="Helical" evidence="11">
    <location>
        <begin position="889"/>
        <end position="909"/>
    </location>
</feature>
<reference evidence="16 18" key="1">
    <citation type="submission" date="2018-03" db="EMBL/GenBank/DDBJ databases">
        <title>Draft genome sequence of Rohu Carp (Labeo rohita).</title>
        <authorList>
            <person name="Das P."/>
            <person name="Kushwaha B."/>
            <person name="Joshi C.G."/>
            <person name="Kumar D."/>
            <person name="Nagpure N.S."/>
            <person name="Sahoo L."/>
            <person name="Das S.P."/>
            <person name="Bit A."/>
            <person name="Patnaik S."/>
            <person name="Meher P.K."/>
            <person name="Jayasankar P."/>
            <person name="Koringa P.G."/>
            <person name="Patel N.V."/>
            <person name="Hinsu A.T."/>
            <person name="Kumar R."/>
            <person name="Pandey M."/>
            <person name="Agarwal S."/>
            <person name="Srivastava S."/>
            <person name="Singh M."/>
            <person name="Iquebal M.A."/>
            <person name="Jaiswal S."/>
            <person name="Angadi U.B."/>
            <person name="Kumar N."/>
            <person name="Raza M."/>
            <person name="Shah T.M."/>
            <person name="Rai A."/>
            <person name="Jena J.K."/>
        </authorList>
    </citation>
    <scope>NUCLEOTIDE SEQUENCE [LARGE SCALE GENOMIC DNA]</scope>
    <source>
        <strain evidence="16">DASCIFA01</strain>
        <tissue evidence="16">Testis</tissue>
    </source>
</reference>
<keyword evidence="11" id="KW-1133">Transmembrane helix</keyword>
<dbReference type="GO" id="GO:0000122">
    <property type="term" value="P:negative regulation of transcription by RNA polymerase II"/>
    <property type="evidence" value="ECO:0007669"/>
    <property type="project" value="TreeGrafter"/>
</dbReference>
<evidence type="ECO:0000256" key="6">
    <source>
        <dbReference type="ARBA" id="ARBA00023157"/>
    </source>
</evidence>
<evidence type="ECO:0000313" key="17">
    <source>
        <dbReference type="EMBL" id="RXN16197.1"/>
    </source>
</evidence>
<dbReference type="InterPro" id="IPR001627">
    <property type="entry name" value="Semap_dom"/>
</dbReference>
<dbReference type="Pfam" id="PF01437">
    <property type="entry name" value="PSI"/>
    <property type="match status" value="1"/>
</dbReference>
<dbReference type="InterPro" id="IPR001849">
    <property type="entry name" value="PH_domain"/>
</dbReference>
<evidence type="ECO:0000256" key="4">
    <source>
        <dbReference type="ARBA" id="ARBA00022999"/>
    </source>
</evidence>
<dbReference type="Pfam" id="PF00169">
    <property type="entry name" value="PH"/>
    <property type="match status" value="1"/>
</dbReference>
<evidence type="ECO:0000256" key="5">
    <source>
        <dbReference type="ARBA" id="ARBA00023136"/>
    </source>
</evidence>
<dbReference type="GO" id="GO:0045499">
    <property type="term" value="F:chemorepellent activity"/>
    <property type="evidence" value="ECO:0007669"/>
    <property type="project" value="TreeGrafter"/>
</dbReference>
<dbReference type="EMBL" id="QBIY01013204">
    <property type="protein sequence ID" value="RXN10426.1"/>
    <property type="molecule type" value="Genomic_DNA"/>
</dbReference>
<evidence type="ECO:0000256" key="3">
    <source>
        <dbReference type="ARBA" id="ARBA00022553"/>
    </source>
</evidence>
<keyword evidence="7" id="KW-0325">Glycoprotein</keyword>
<dbReference type="Gene3D" id="2.130.10.10">
    <property type="entry name" value="YVTN repeat-like/Quinoprotein amine dehydrogenase"/>
    <property type="match status" value="1"/>
</dbReference>
<keyword evidence="18" id="KW-1185">Reference proteome</keyword>
<feature type="compositionally biased region" description="Polar residues" evidence="10">
    <location>
        <begin position="943"/>
        <end position="960"/>
    </location>
</feature>
<keyword evidence="11" id="KW-0812">Transmembrane</keyword>
<dbReference type="InterPro" id="IPR011993">
    <property type="entry name" value="PH-like_dom_sf"/>
</dbReference>
<evidence type="ECO:0000313" key="18">
    <source>
        <dbReference type="Proteomes" id="UP000290572"/>
    </source>
</evidence>
<evidence type="ECO:0000259" key="15">
    <source>
        <dbReference type="PROSITE" id="PS51004"/>
    </source>
</evidence>
<dbReference type="SMART" id="SM00630">
    <property type="entry name" value="Sema"/>
    <property type="match status" value="1"/>
</dbReference>
<dbReference type="SMART" id="SM00423">
    <property type="entry name" value="PSI"/>
    <property type="match status" value="1"/>
</dbReference>
<dbReference type="InterPro" id="IPR013783">
    <property type="entry name" value="Ig-like_fold"/>
</dbReference>
<organism evidence="16 18">
    <name type="scientific">Labeo rohita</name>
    <name type="common">Indian major carp</name>
    <name type="synonym">Cyprinus rohita</name>
    <dbReference type="NCBI Taxonomy" id="84645"/>
    <lineage>
        <taxon>Eukaryota</taxon>
        <taxon>Metazoa</taxon>
        <taxon>Chordata</taxon>
        <taxon>Craniata</taxon>
        <taxon>Vertebrata</taxon>
        <taxon>Euteleostomi</taxon>
        <taxon>Actinopterygii</taxon>
        <taxon>Neopterygii</taxon>
        <taxon>Teleostei</taxon>
        <taxon>Ostariophysi</taxon>
        <taxon>Cypriniformes</taxon>
        <taxon>Cyprinidae</taxon>
        <taxon>Labeoninae</taxon>
        <taxon>Labeonini</taxon>
        <taxon>Labeo</taxon>
    </lineage>
</organism>
<comment type="caution">
    <text evidence="9">Lacks conserved residue(s) required for the propagation of feature annotation.</text>
</comment>
<dbReference type="InterPro" id="IPR007110">
    <property type="entry name" value="Ig-like_dom"/>
</dbReference>
<dbReference type="SUPFAM" id="SSF101912">
    <property type="entry name" value="Sema domain"/>
    <property type="match status" value="1"/>
</dbReference>
<dbReference type="InterPro" id="IPR002165">
    <property type="entry name" value="Plexin_repeat"/>
</dbReference>
<evidence type="ECO:0000256" key="10">
    <source>
        <dbReference type="SAM" id="MobiDB-lite"/>
    </source>
</evidence>
<evidence type="ECO:0000259" key="13">
    <source>
        <dbReference type="PROSITE" id="PS50003"/>
    </source>
</evidence>
<dbReference type="SUPFAM" id="SSF55550">
    <property type="entry name" value="SH2 domain"/>
    <property type="match status" value="1"/>
</dbReference>
<dbReference type="GO" id="GO:0005615">
    <property type="term" value="C:extracellular space"/>
    <property type="evidence" value="ECO:0007669"/>
    <property type="project" value="TreeGrafter"/>
</dbReference>
<keyword evidence="6" id="KW-1015">Disulfide bond</keyword>
<comment type="similarity">
    <text evidence="2">Belongs to the semaphorin family.</text>
</comment>
<evidence type="ECO:0000256" key="2">
    <source>
        <dbReference type="ARBA" id="ARBA00009492"/>
    </source>
</evidence>
<feature type="domain" description="SH2" evidence="12">
    <location>
        <begin position="161"/>
        <end position="265"/>
    </location>
</feature>
<dbReference type="Gene3D" id="2.30.29.30">
    <property type="entry name" value="Pleckstrin-homology domain (PH domain)/Phosphotyrosine-binding domain (PTB)"/>
    <property type="match status" value="1"/>
</dbReference>
<dbReference type="SUPFAM" id="SSF103575">
    <property type="entry name" value="Plexin repeat"/>
    <property type="match status" value="1"/>
</dbReference>
<dbReference type="SUPFAM" id="SSF48726">
    <property type="entry name" value="Immunoglobulin"/>
    <property type="match status" value="1"/>
</dbReference>
<dbReference type="GO" id="GO:0030215">
    <property type="term" value="F:semaphorin receptor binding"/>
    <property type="evidence" value="ECO:0007669"/>
    <property type="project" value="InterPro"/>
</dbReference>
<dbReference type="Proteomes" id="UP000290572">
    <property type="component" value="Unassembled WGS sequence"/>
</dbReference>
<feature type="domain" description="Sema" evidence="15">
    <location>
        <begin position="288"/>
        <end position="785"/>
    </location>
</feature>
<dbReference type="CDD" id="cd09939">
    <property type="entry name" value="SH2_STAP_family"/>
    <property type="match status" value="1"/>
</dbReference>
<evidence type="ECO:0000259" key="14">
    <source>
        <dbReference type="PROSITE" id="PS50835"/>
    </source>
</evidence>
<dbReference type="AlphaFoldDB" id="A0A498LTH5"/>
<comment type="subcellular location">
    <subcellularLocation>
        <location evidence="1">Membrane</location>
    </subcellularLocation>
</comment>
<feature type="domain" description="Ig-like" evidence="14">
    <location>
        <begin position="784"/>
        <end position="852"/>
    </location>
</feature>
<dbReference type="InterPro" id="IPR016201">
    <property type="entry name" value="PSI"/>
</dbReference>
<comment type="caution">
    <text evidence="16">The sequence shown here is derived from an EMBL/GenBank/DDBJ whole genome shotgun (WGS) entry which is preliminary data.</text>
</comment>
<dbReference type="InterPro" id="IPR036352">
    <property type="entry name" value="Semap_dom_sf"/>
</dbReference>
<dbReference type="CDD" id="cd13268">
    <property type="entry name" value="PH_Brdg1"/>
    <property type="match status" value="1"/>
</dbReference>
<evidence type="ECO:0000259" key="12">
    <source>
        <dbReference type="PROSITE" id="PS50001"/>
    </source>
</evidence>
<feature type="region of interest" description="Disordered" evidence="10">
    <location>
        <begin position="926"/>
        <end position="972"/>
    </location>
</feature>
<dbReference type="Gene3D" id="3.30.505.10">
    <property type="entry name" value="SH2 domain"/>
    <property type="match status" value="1"/>
</dbReference>
<dbReference type="Pfam" id="PF07679">
    <property type="entry name" value="I-set"/>
    <property type="match status" value="1"/>
</dbReference>
<dbReference type="SMART" id="SM00233">
    <property type="entry name" value="PH"/>
    <property type="match status" value="1"/>
</dbReference>
<dbReference type="Gene3D" id="3.30.1680.10">
    <property type="entry name" value="ligand-binding face of the semaphorins, domain 2"/>
    <property type="match status" value="1"/>
</dbReference>
<dbReference type="GO" id="GO:0005886">
    <property type="term" value="C:plasma membrane"/>
    <property type="evidence" value="ECO:0007669"/>
    <property type="project" value="TreeGrafter"/>
</dbReference>